<gene>
    <name evidence="1" type="ORF">LIER_44138</name>
</gene>
<comment type="caution">
    <text evidence="1">The sequence shown here is derived from an EMBL/GenBank/DDBJ whole genome shotgun (WGS) entry which is preliminary data.</text>
</comment>
<dbReference type="EMBL" id="BAABME010051504">
    <property type="protein sequence ID" value="GAA0161354.1"/>
    <property type="molecule type" value="Genomic_DNA"/>
</dbReference>
<accession>A0AAV3QBB9</accession>
<evidence type="ECO:0000313" key="1">
    <source>
        <dbReference type="EMBL" id="GAA0161354.1"/>
    </source>
</evidence>
<reference evidence="1 2" key="1">
    <citation type="submission" date="2024-01" db="EMBL/GenBank/DDBJ databases">
        <title>The complete chloroplast genome sequence of Lithospermum erythrorhizon: insights into the phylogenetic relationship among Boraginaceae species and the maternal lineages of purple gromwells.</title>
        <authorList>
            <person name="Okada T."/>
            <person name="Watanabe K."/>
        </authorList>
    </citation>
    <scope>NUCLEOTIDE SEQUENCE [LARGE SCALE GENOMIC DNA]</scope>
</reference>
<name>A0AAV3QBB9_LITER</name>
<sequence length="77" mass="8824">MCDGIEESMGSYGEGLRRSLGSLRGVKWRMDLGILPTSPSASVNDLRRLTADSRRRYFVRVQKYSCASIIHFFFFDI</sequence>
<dbReference type="AlphaFoldDB" id="A0AAV3QBB9"/>
<proteinExistence type="predicted"/>
<protein>
    <submittedName>
        <fullName evidence="1">Uncharacterized protein</fullName>
    </submittedName>
</protein>
<evidence type="ECO:0000313" key="2">
    <source>
        <dbReference type="Proteomes" id="UP001454036"/>
    </source>
</evidence>
<dbReference type="Proteomes" id="UP001454036">
    <property type="component" value="Unassembled WGS sequence"/>
</dbReference>
<keyword evidence="2" id="KW-1185">Reference proteome</keyword>
<organism evidence="1 2">
    <name type="scientific">Lithospermum erythrorhizon</name>
    <name type="common">Purple gromwell</name>
    <name type="synonym">Lithospermum officinale var. erythrorhizon</name>
    <dbReference type="NCBI Taxonomy" id="34254"/>
    <lineage>
        <taxon>Eukaryota</taxon>
        <taxon>Viridiplantae</taxon>
        <taxon>Streptophyta</taxon>
        <taxon>Embryophyta</taxon>
        <taxon>Tracheophyta</taxon>
        <taxon>Spermatophyta</taxon>
        <taxon>Magnoliopsida</taxon>
        <taxon>eudicotyledons</taxon>
        <taxon>Gunneridae</taxon>
        <taxon>Pentapetalae</taxon>
        <taxon>asterids</taxon>
        <taxon>lamiids</taxon>
        <taxon>Boraginales</taxon>
        <taxon>Boraginaceae</taxon>
        <taxon>Boraginoideae</taxon>
        <taxon>Lithospermeae</taxon>
        <taxon>Lithospermum</taxon>
    </lineage>
</organism>